<organism evidence="1 2">
    <name type="scientific">Solirubrobacter ginsenosidimutans</name>
    <dbReference type="NCBI Taxonomy" id="490573"/>
    <lineage>
        <taxon>Bacteria</taxon>
        <taxon>Bacillati</taxon>
        <taxon>Actinomycetota</taxon>
        <taxon>Thermoleophilia</taxon>
        <taxon>Solirubrobacterales</taxon>
        <taxon>Solirubrobacteraceae</taxon>
        <taxon>Solirubrobacter</taxon>
    </lineage>
</organism>
<dbReference type="Gene3D" id="2.30.110.20">
    <property type="entry name" value="Hcp1-like"/>
    <property type="match status" value="1"/>
</dbReference>
<dbReference type="InterPro" id="IPR036624">
    <property type="entry name" value="Hcp1-lik_sf"/>
</dbReference>
<proteinExistence type="predicted"/>
<sequence>MAANYFLRIDGIPGESTDEKHKGEIPVLAFSWGEAQSASPASGGGGGAGKVSIGPLNVTAVTSKASPPLLLACASGKHLKSATLTGRKAGKGQLEFLTFSLSDVLVSDYQVSGSEDTPIDTVSLAFAKIQVEYREQKADGSAGAVSKAGWDVKANKKI</sequence>
<gene>
    <name evidence="1" type="ORF">OM076_18615</name>
</gene>
<dbReference type="InterPro" id="IPR008514">
    <property type="entry name" value="T6SS_Hcp"/>
</dbReference>
<keyword evidence="2" id="KW-1185">Reference proteome</keyword>
<dbReference type="Proteomes" id="UP001149140">
    <property type="component" value="Unassembled WGS sequence"/>
</dbReference>
<dbReference type="RefSeq" id="WP_270041526.1">
    <property type="nucleotide sequence ID" value="NZ_JAPDOD010000017.1"/>
</dbReference>
<dbReference type="EMBL" id="JAPDOD010000017">
    <property type="protein sequence ID" value="MDA0162291.1"/>
    <property type="molecule type" value="Genomic_DNA"/>
</dbReference>
<dbReference type="AlphaFoldDB" id="A0A9X3MSL2"/>
<reference evidence="1" key="1">
    <citation type="submission" date="2022-10" db="EMBL/GenBank/DDBJ databases">
        <title>The WGS of Solirubrobacter ginsenosidimutans DSM 21036.</title>
        <authorList>
            <person name="Jiang Z."/>
        </authorList>
    </citation>
    <scope>NUCLEOTIDE SEQUENCE</scope>
    <source>
        <strain evidence="1">DSM 21036</strain>
    </source>
</reference>
<evidence type="ECO:0000313" key="2">
    <source>
        <dbReference type="Proteomes" id="UP001149140"/>
    </source>
</evidence>
<dbReference type="PANTHER" id="PTHR36152:SF5">
    <property type="entry name" value="PROTEIN HCP1"/>
    <property type="match status" value="1"/>
</dbReference>
<accession>A0A9X3MSL2</accession>
<comment type="caution">
    <text evidence="1">The sequence shown here is derived from an EMBL/GenBank/DDBJ whole genome shotgun (WGS) entry which is preliminary data.</text>
</comment>
<name>A0A9X3MSL2_9ACTN</name>
<dbReference type="InterPro" id="IPR053165">
    <property type="entry name" value="HSI-I_assembly_Hcp1"/>
</dbReference>
<dbReference type="SUPFAM" id="SSF141452">
    <property type="entry name" value="Hcp1-like"/>
    <property type="match status" value="1"/>
</dbReference>
<protein>
    <submittedName>
        <fullName evidence="1">Type VI secretion system tube protein Hcp</fullName>
    </submittedName>
</protein>
<dbReference type="Pfam" id="PF05638">
    <property type="entry name" value="T6SS_HCP"/>
    <property type="match status" value="1"/>
</dbReference>
<evidence type="ECO:0000313" key="1">
    <source>
        <dbReference type="EMBL" id="MDA0162291.1"/>
    </source>
</evidence>
<dbReference type="PANTHER" id="PTHR36152">
    <property type="entry name" value="CYTOPLASMIC PROTEIN-RELATED"/>
    <property type="match status" value="1"/>
</dbReference>